<dbReference type="Proteomes" id="UP000308697">
    <property type="component" value="Unassembled WGS sequence"/>
</dbReference>
<sequence length="116" mass="12833">MGAGFSRFGRNRPGVAINLARIENVGGKLQDERHEVQPDLAELSLEGLQRHNAGKTGYGKIAIRWNELGVFNTRGRPWQDHTVRWYFDGGFGAGLLVTHRPDVQGGDPGRCQKTGH</sequence>
<evidence type="ECO:0000313" key="2">
    <source>
        <dbReference type="Proteomes" id="UP000308697"/>
    </source>
</evidence>
<proteinExistence type="predicted"/>
<dbReference type="RefSeq" id="WP_136738085.1">
    <property type="nucleotide sequence ID" value="NZ_SUMB01000001.1"/>
</dbReference>
<organism evidence="1 2">
    <name type="scientific">Streptomyces piniterrae</name>
    <dbReference type="NCBI Taxonomy" id="2571125"/>
    <lineage>
        <taxon>Bacteria</taxon>
        <taxon>Bacillati</taxon>
        <taxon>Actinomycetota</taxon>
        <taxon>Actinomycetes</taxon>
        <taxon>Kitasatosporales</taxon>
        <taxon>Streptomycetaceae</taxon>
        <taxon>Streptomyces</taxon>
    </lineage>
</organism>
<evidence type="ECO:0000313" key="1">
    <source>
        <dbReference type="EMBL" id="TJZ59133.1"/>
    </source>
</evidence>
<comment type="caution">
    <text evidence="1">The sequence shown here is derived from an EMBL/GenBank/DDBJ whole genome shotgun (WGS) entry which is preliminary data.</text>
</comment>
<dbReference type="EMBL" id="SUMB01000001">
    <property type="protein sequence ID" value="TJZ59133.1"/>
    <property type="molecule type" value="Genomic_DNA"/>
</dbReference>
<accession>A0A4U0NWN2</accession>
<gene>
    <name evidence="1" type="ORF">FCH28_03165</name>
</gene>
<keyword evidence="2" id="KW-1185">Reference proteome</keyword>
<name>A0A4U0NWN2_9ACTN</name>
<reference evidence="1 2" key="1">
    <citation type="submission" date="2019-04" db="EMBL/GenBank/DDBJ databases">
        <title>Streptomyces piniterrae sp. nov., a heliquinomycin-producing actinomycete isolated from rhizosphere soil of Pinus yunnanensis.</title>
        <authorList>
            <person name="Zhuang X."/>
            <person name="Zhao J."/>
        </authorList>
    </citation>
    <scope>NUCLEOTIDE SEQUENCE [LARGE SCALE GENOMIC DNA]</scope>
    <source>
        <strain evidence="2">jys28</strain>
    </source>
</reference>
<protein>
    <submittedName>
        <fullName evidence="1">Uncharacterized protein</fullName>
    </submittedName>
</protein>
<dbReference type="OrthoDB" id="4500247at2"/>
<dbReference type="AlphaFoldDB" id="A0A4U0NWN2"/>